<proteinExistence type="predicted"/>
<evidence type="ECO:0000313" key="12">
    <source>
        <dbReference type="Proteomes" id="UP000675747"/>
    </source>
</evidence>
<dbReference type="InterPro" id="IPR003660">
    <property type="entry name" value="HAMP_dom"/>
</dbReference>
<evidence type="ECO:0000313" key="10">
    <source>
        <dbReference type="EMBL" id="MBR0561545.1"/>
    </source>
</evidence>
<organism evidence="10">
    <name type="scientific">Coralloluteibacterium stylophorae</name>
    <dbReference type="NCBI Taxonomy" id="1776034"/>
    <lineage>
        <taxon>Bacteria</taxon>
        <taxon>Pseudomonadati</taxon>
        <taxon>Pseudomonadota</taxon>
        <taxon>Gammaproteobacteria</taxon>
        <taxon>Lysobacterales</taxon>
        <taxon>Lysobacteraceae</taxon>
        <taxon>Coralloluteibacterium</taxon>
    </lineage>
</organism>
<dbReference type="Gene3D" id="6.10.340.10">
    <property type="match status" value="1"/>
</dbReference>
<gene>
    <name evidence="11" type="ORF">KB893_015005</name>
    <name evidence="10" type="ORF">KB893_03255</name>
</gene>
<evidence type="ECO:0000313" key="11">
    <source>
        <dbReference type="EMBL" id="MBS7458446.1"/>
    </source>
</evidence>
<dbReference type="GO" id="GO:0000155">
    <property type="term" value="F:phosphorelay sensor kinase activity"/>
    <property type="evidence" value="ECO:0007669"/>
    <property type="project" value="InterPro"/>
</dbReference>
<dbReference type="PANTHER" id="PTHR24421">
    <property type="entry name" value="NITRATE/NITRITE SENSOR PROTEIN NARX-RELATED"/>
    <property type="match status" value="1"/>
</dbReference>
<dbReference type="EMBL" id="JAGQFT020000011">
    <property type="protein sequence ID" value="MBS7458446.1"/>
    <property type="molecule type" value="Genomic_DNA"/>
</dbReference>
<protein>
    <recommendedName>
        <fullName evidence="9">HAMP domain-containing protein</fullName>
    </recommendedName>
</protein>
<dbReference type="RefSeq" id="WP_211925513.1">
    <property type="nucleotide sequence ID" value="NZ_JAGQFT020000011.1"/>
</dbReference>
<dbReference type="PANTHER" id="PTHR24421:SF58">
    <property type="entry name" value="SIGNAL TRANSDUCTION HISTIDINE-PROTEIN KINASE_PHOSPHATASE UHPB"/>
    <property type="match status" value="1"/>
</dbReference>
<dbReference type="Pfam" id="PF00672">
    <property type="entry name" value="HAMP"/>
    <property type="match status" value="1"/>
</dbReference>
<feature type="domain" description="HAMP" evidence="9">
    <location>
        <begin position="178"/>
        <end position="230"/>
    </location>
</feature>
<dbReference type="CDD" id="cd06225">
    <property type="entry name" value="HAMP"/>
    <property type="match status" value="1"/>
</dbReference>
<keyword evidence="4" id="KW-0418">Kinase</keyword>
<dbReference type="Gene3D" id="1.20.5.1930">
    <property type="match status" value="1"/>
</dbReference>
<dbReference type="Pfam" id="PF02518">
    <property type="entry name" value="HATPase_c"/>
    <property type="match status" value="1"/>
</dbReference>
<keyword evidence="7" id="KW-1133">Transmembrane helix</keyword>
<accession>A0A8J8AX10</accession>
<dbReference type="Pfam" id="PF07730">
    <property type="entry name" value="HisKA_3"/>
    <property type="match status" value="1"/>
</dbReference>
<keyword evidence="2" id="KW-0597">Phosphoprotein</keyword>
<evidence type="ECO:0000256" key="8">
    <source>
        <dbReference type="SAM" id="SignalP"/>
    </source>
</evidence>
<sequence length="458" mass="50098">MRMSRLLSLRIAALSSVVLVAAVALATWQAHGDVEDETRAARQIGLLLDALGALQDAPPDAVSQRLRALEDTLRDGHLRHLRVRIREAGGRELAANPPPPASRLEDWLLPRFAAALPAPAAAATHWDLRTRDGRRFEVAMQVDPSSEQREALAGLLEMFGVLVLFGALVLLAGYLTLRQVLAPLRGILHAIDGYRHQDYRRRAPLGRSDELNAVAGALNHLADELADAQEARRVLSARLLTLQEDERAHIARELHDEFGQVLTAMRADAAWLARQVRDRPDLSAVAEELRSHCERASLDVRNLLQRLRPPAQGDGDAVPLRRMLEALVAGWQARPGLDLRVRLAFELDEDPPQPLALALYRISQEALTNAARHARAGEVRVRLCRDAAGALHWEASDDGVGLATPATESGEGNGLAGMRERVWAHGGEIVFEPARPGATRPGLRIRARFARPRASAAG</sequence>
<comment type="caution">
    <text evidence="10">The sequence shown here is derived from an EMBL/GenBank/DDBJ whole genome shotgun (WGS) entry which is preliminary data.</text>
</comment>
<evidence type="ECO:0000256" key="3">
    <source>
        <dbReference type="ARBA" id="ARBA00022679"/>
    </source>
</evidence>
<dbReference type="InterPro" id="IPR050482">
    <property type="entry name" value="Sensor_HK_TwoCompSys"/>
</dbReference>
<dbReference type="SUPFAM" id="SSF158472">
    <property type="entry name" value="HAMP domain-like"/>
    <property type="match status" value="1"/>
</dbReference>
<feature type="signal peptide" evidence="8">
    <location>
        <begin position="1"/>
        <end position="32"/>
    </location>
</feature>
<evidence type="ECO:0000259" key="9">
    <source>
        <dbReference type="PROSITE" id="PS50885"/>
    </source>
</evidence>
<dbReference type="AlphaFoldDB" id="A0A8J8AX10"/>
<name>A0A8J8AX10_9GAMM</name>
<feature type="coiled-coil region" evidence="6">
    <location>
        <begin position="218"/>
        <end position="245"/>
    </location>
</feature>
<dbReference type="SUPFAM" id="SSF55874">
    <property type="entry name" value="ATPase domain of HSP90 chaperone/DNA topoisomerase II/histidine kinase"/>
    <property type="match status" value="1"/>
</dbReference>
<keyword evidence="7" id="KW-0472">Membrane</keyword>
<comment type="subcellular location">
    <subcellularLocation>
        <location evidence="1">Membrane</location>
    </subcellularLocation>
</comment>
<evidence type="ECO:0000256" key="5">
    <source>
        <dbReference type="ARBA" id="ARBA00023012"/>
    </source>
</evidence>
<dbReference type="InterPro" id="IPR036890">
    <property type="entry name" value="HATPase_C_sf"/>
</dbReference>
<dbReference type="CDD" id="cd16917">
    <property type="entry name" value="HATPase_UhpB-NarQ-NarX-like"/>
    <property type="match status" value="1"/>
</dbReference>
<reference evidence="10" key="2">
    <citation type="submission" date="2021-04" db="EMBL/GenBank/DDBJ databases">
        <authorList>
            <person name="Karlyshev A.V."/>
        </authorList>
    </citation>
    <scope>NUCLEOTIDE SEQUENCE</scope>
    <source>
        <strain evidence="10">LMG 29479</strain>
    </source>
</reference>
<keyword evidence="12" id="KW-1185">Reference proteome</keyword>
<dbReference type="GO" id="GO:0016020">
    <property type="term" value="C:membrane"/>
    <property type="evidence" value="ECO:0007669"/>
    <property type="project" value="UniProtKB-SubCell"/>
</dbReference>
<dbReference type="PROSITE" id="PS50885">
    <property type="entry name" value="HAMP"/>
    <property type="match status" value="1"/>
</dbReference>
<evidence type="ECO:0000256" key="6">
    <source>
        <dbReference type="SAM" id="Coils"/>
    </source>
</evidence>
<dbReference type="SMART" id="SM00304">
    <property type="entry name" value="HAMP"/>
    <property type="match status" value="1"/>
</dbReference>
<evidence type="ECO:0000256" key="1">
    <source>
        <dbReference type="ARBA" id="ARBA00004370"/>
    </source>
</evidence>
<evidence type="ECO:0000256" key="4">
    <source>
        <dbReference type="ARBA" id="ARBA00022777"/>
    </source>
</evidence>
<keyword evidence="7" id="KW-0812">Transmembrane</keyword>
<keyword evidence="8" id="KW-0732">Signal</keyword>
<keyword evidence="3" id="KW-0808">Transferase</keyword>
<dbReference type="InterPro" id="IPR003594">
    <property type="entry name" value="HATPase_dom"/>
</dbReference>
<dbReference type="GO" id="GO:0046983">
    <property type="term" value="F:protein dimerization activity"/>
    <property type="evidence" value="ECO:0007669"/>
    <property type="project" value="InterPro"/>
</dbReference>
<dbReference type="EMBL" id="JAGQFT010000013">
    <property type="protein sequence ID" value="MBR0561545.1"/>
    <property type="molecule type" value="Genomic_DNA"/>
</dbReference>
<dbReference type="InterPro" id="IPR011712">
    <property type="entry name" value="Sig_transdc_His_kin_sub3_dim/P"/>
</dbReference>
<reference evidence="11 12" key="1">
    <citation type="journal article" date="2021" name="Microbiol. Resour. Announc.">
        <title>Draft Genome Sequence of Coralloluteibacterium stylophorae LMG 29479T.</title>
        <authorList>
            <person name="Karlyshev A.V."/>
            <person name="Kudryashova E.B."/>
            <person name="Ariskina E.V."/>
            <person name="Conroy A.P."/>
            <person name="Abidueva E.Y."/>
        </authorList>
    </citation>
    <scope>NUCLEOTIDE SEQUENCE [LARGE SCALE GENOMIC DNA]</scope>
    <source>
        <strain evidence="11 12">LMG 29479</strain>
    </source>
</reference>
<evidence type="ECO:0000256" key="7">
    <source>
        <dbReference type="SAM" id="Phobius"/>
    </source>
</evidence>
<dbReference type="Proteomes" id="UP000675747">
    <property type="component" value="Unassembled WGS sequence"/>
</dbReference>
<keyword evidence="5" id="KW-0902">Two-component regulatory system</keyword>
<feature type="transmembrane region" description="Helical" evidence="7">
    <location>
        <begin position="151"/>
        <end position="177"/>
    </location>
</feature>
<dbReference type="Gene3D" id="3.30.565.10">
    <property type="entry name" value="Histidine kinase-like ATPase, C-terminal domain"/>
    <property type="match status" value="1"/>
</dbReference>
<keyword evidence="6" id="KW-0175">Coiled coil</keyword>
<feature type="chain" id="PRO_5042774359" description="HAMP domain-containing protein" evidence="8">
    <location>
        <begin position="33"/>
        <end position="458"/>
    </location>
</feature>
<evidence type="ECO:0000256" key="2">
    <source>
        <dbReference type="ARBA" id="ARBA00022553"/>
    </source>
</evidence>